<dbReference type="InterPro" id="IPR011989">
    <property type="entry name" value="ARM-like"/>
</dbReference>
<dbReference type="InterPro" id="IPR004908">
    <property type="entry name" value="ATPase_V1-cplx_hsu"/>
</dbReference>
<feature type="region of interest" description="Disordered" evidence="6">
    <location>
        <begin position="358"/>
        <end position="429"/>
    </location>
</feature>
<reference evidence="8" key="1">
    <citation type="submission" date="2021-01" db="EMBL/GenBank/DDBJ databases">
        <authorList>
            <person name="Corre E."/>
            <person name="Pelletier E."/>
            <person name="Niang G."/>
            <person name="Scheremetjew M."/>
            <person name="Finn R."/>
            <person name="Kale V."/>
            <person name="Holt S."/>
            <person name="Cochrane G."/>
            <person name="Meng A."/>
            <person name="Brown T."/>
            <person name="Cohen L."/>
        </authorList>
    </citation>
    <scope>NUCLEOTIDE SEQUENCE</scope>
    <source>
        <strain evidence="8">B596</strain>
    </source>
</reference>
<keyword evidence="2" id="KW-0813">Transport</keyword>
<proteinExistence type="inferred from homology"/>
<evidence type="ECO:0000313" key="8">
    <source>
        <dbReference type="EMBL" id="CAD8729026.1"/>
    </source>
</evidence>
<feature type="compositionally biased region" description="Polar residues" evidence="6">
    <location>
        <begin position="394"/>
        <end position="407"/>
    </location>
</feature>
<keyword evidence="3" id="KW-0375">Hydrogen ion transport</keyword>
<dbReference type="PANTHER" id="PTHR10698">
    <property type="entry name" value="V-TYPE PROTON ATPASE SUBUNIT H"/>
    <property type="match status" value="1"/>
</dbReference>
<dbReference type="GO" id="GO:0000221">
    <property type="term" value="C:vacuolar proton-transporting V-type ATPase, V1 domain"/>
    <property type="evidence" value="ECO:0007669"/>
    <property type="project" value="InterPro"/>
</dbReference>
<evidence type="ECO:0000256" key="5">
    <source>
        <dbReference type="PROSITE-ProRule" id="PRU00259"/>
    </source>
</evidence>
<dbReference type="Pfam" id="PF11698">
    <property type="entry name" value="V-ATPase_H_C"/>
    <property type="match status" value="1"/>
</dbReference>
<protein>
    <recommendedName>
        <fullName evidence="7">ATPase V1 complex subunit H C-terminal domain-containing protein</fullName>
    </recommendedName>
</protein>
<dbReference type="AlphaFoldDB" id="A0A7S0XQ44"/>
<evidence type="ECO:0000259" key="7">
    <source>
        <dbReference type="Pfam" id="PF11698"/>
    </source>
</evidence>
<feature type="domain" description="ATPase V1 complex subunit H C-terminal" evidence="7">
    <location>
        <begin position="654"/>
        <end position="804"/>
    </location>
</feature>
<gene>
    <name evidence="8" type="ORF">PDEL0327_LOCUS529</name>
</gene>
<keyword evidence="4" id="KW-0406">Ion transport</keyword>
<dbReference type="InterPro" id="IPR011987">
    <property type="entry name" value="ATPase_V1-cplx_hsu_C"/>
</dbReference>
<evidence type="ECO:0000256" key="2">
    <source>
        <dbReference type="ARBA" id="ARBA00022448"/>
    </source>
</evidence>
<dbReference type="InterPro" id="IPR016024">
    <property type="entry name" value="ARM-type_fold"/>
</dbReference>
<comment type="similarity">
    <text evidence="1">Belongs to the V-ATPase H subunit family.</text>
</comment>
<evidence type="ECO:0000256" key="6">
    <source>
        <dbReference type="SAM" id="MobiDB-lite"/>
    </source>
</evidence>
<evidence type="ECO:0000256" key="3">
    <source>
        <dbReference type="ARBA" id="ARBA00022781"/>
    </source>
</evidence>
<dbReference type="PANTHER" id="PTHR10698:SF0">
    <property type="entry name" value="V-TYPE PROTON ATPASE SUBUNIT H"/>
    <property type="match status" value="1"/>
</dbReference>
<evidence type="ECO:0000256" key="1">
    <source>
        <dbReference type="ARBA" id="ARBA00008613"/>
    </source>
</evidence>
<name>A0A7S0XQ44_9STRA</name>
<sequence>MAFHPALSPSPLEKAFCYVGSQSSSYGGATPFSDTGDEDAENDLPPYWLSPPEVSLLRSAEENPLEYTLAEADDAVSYLRILLKMLNQVTVNASDAVSTHNSLTKNSRSVYYQPSSNNSNSNNTSLRASAFEEERILTLDTPMFSEDDAFDLYHGSSKQHKKLVVAHYCVTKIYEIICVSLDAQGGISSVSKLFHGRDSNEDSGQDNPDGFHTIHLENDEWRPLLKILYSRSSDEYTKRGSALILAYILNAGCEMDEGLSKMRTASQPKPDVDLLDLFSDEHKTTLSPSMGGNFANTNAIIVDTLQSFISWLTSRLQRSGSYASLGVVTPTLGVLMSTTKEARLAFVESGGIGYISRHLKAKRQQPPPSKRLRPFASGSRPPKHHRYDPLPITLETSPTSTTRNRLSASKRMTGATSPSTTMRAKTQKSTTVISNPFNSIAASISQSGSFGSSVSSNLGLSELDILSSLPSTENVNKNLNNIISSASEAAGAAAEFARSATPEGLVSFAASTTSAAMSIELTPPQSSIKPATATVSSSSVQQLYDLVFCLWCLSLDCSTNESVLKRFLRDGAVPALAHLLKKVPREKVLRMTLACLRSLSRLQNDEIEEPFVREMIGCGVLKSLDTVKLRRWNDADLEDDLELLQTRLRERTEELTQWSTYEAQITTGILRWDEMFHTQEFFRANARHWEIADFGPLKILVNLLYSNTTSGKLHNSGRADEISYVGLVEVNGWDEEDIADDEICETLAVCLYDIGEFTRHYPNGKAILNRIGAKTLIMQYAHHPRDMVREQALLCASKMLVKNWMAIER</sequence>
<evidence type="ECO:0000256" key="4">
    <source>
        <dbReference type="ARBA" id="ARBA00023065"/>
    </source>
</evidence>
<dbReference type="InterPro" id="IPR038497">
    <property type="entry name" value="ATPase_V1-cplx_hsu_C_sf"/>
</dbReference>
<dbReference type="SUPFAM" id="SSF48371">
    <property type="entry name" value="ARM repeat"/>
    <property type="match status" value="1"/>
</dbReference>
<dbReference type="Pfam" id="PF03224">
    <property type="entry name" value="V-ATPase_H_N"/>
    <property type="match status" value="1"/>
</dbReference>
<organism evidence="8">
    <name type="scientific">Pseudo-nitzschia delicatissima</name>
    <dbReference type="NCBI Taxonomy" id="44447"/>
    <lineage>
        <taxon>Eukaryota</taxon>
        <taxon>Sar</taxon>
        <taxon>Stramenopiles</taxon>
        <taxon>Ochrophyta</taxon>
        <taxon>Bacillariophyta</taxon>
        <taxon>Bacillariophyceae</taxon>
        <taxon>Bacillariophycidae</taxon>
        <taxon>Bacillariales</taxon>
        <taxon>Bacillariaceae</taxon>
        <taxon>Pseudo-nitzschia</taxon>
    </lineage>
</organism>
<dbReference type="Gene3D" id="1.25.10.10">
    <property type="entry name" value="Leucine-rich Repeat Variant"/>
    <property type="match status" value="1"/>
</dbReference>
<feature type="repeat" description="ARM" evidence="5">
    <location>
        <begin position="571"/>
        <end position="600"/>
    </location>
</feature>
<accession>A0A7S0XQ44</accession>
<dbReference type="EMBL" id="HBFG01000694">
    <property type="protein sequence ID" value="CAD8729026.1"/>
    <property type="molecule type" value="Transcribed_RNA"/>
</dbReference>
<feature type="compositionally biased region" description="Polar residues" evidence="6">
    <location>
        <begin position="414"/>
        <end position="429"/>
    </location>
</feature>
<dbReference type="InterPro" id="IPR000225">
    <property type="entry name" value="Armadillo"/>
</dbReference>
<dbReference type="PROSITE" id="PS50176">
    <property type="entry name" value="ARM_REPEAT"/>
    <property type="match status" value="1"/>
</dbReference>
<dbReference type="Gene3D" id="1.25.40.150">
    <property type="entry name" value="V-type ATPase, subunit H, C-terminal domain"/>
    <property type="match status" value="1"/>
</dbReference>
<dbReference type="GO" id="GO:0046961">
    <property type="term" value="F:proton-transporting ATPase activity, rotational mechanism"/>
    <property type="evidence" value="ECO:0007669"/>
    <property type="project" value="InterPro"/>
</dbReference>